<reference evidence="2" key="1">
    <citation type="submission" date="2024-05" db="EMBL/GenBank/DDBJ databases">
        <title>30 novel species of actinomycetes from the DSMZ collection.</title>
        <authorList>
            <person name="Nouioui I."/>
        </authorList>
    </citation>
    <scope>NUCLEOTIDE SEQUENCE</scope>
    <source>
        <strain evidence="2">DSM 41529</strain>
    </source>
</reference>
<proteinExistence type="predicted"/>
<dbReference type="Pfam" id="PF13392">
    <property type="entry name" value="HNH_3"/>
    <property type="match status" value="1"/>
</dbReference>
<keyword evidence="2" id="KW-0378">Hydrolase</keyword>
<keyword evidence="3" id="KW-1185">Reference proteome</keyword>
<sequence length="290" mass="32809">MNRRVKYTRDVLARSAAESRSLVDMMRRLGAPLGSGTRRYLRNRLDHYGIDTTHFLEEPLPERPRMVYSKERLEEAAAHSHSIREMLAHMGIPPYDSAYTHIWKKLDQFGIDTAHFIGRQGNGAKQLLPQDALQRAVAGSHSLAGVMRVLELPNGGAGRALVQRSIATYGISTDHFVGQGHQRGRPALNRKPAAAILQRCDPRAARAKTSLLRRALDENAVPRACNECGTGDTWQGRRLVLEIDHINGDRWDNRLQNLRYLCPSCHSQTKTFSGRGRQRTATWRQRFDTQ</sequence>
<dbReference type="GO" id="GO:0004519">
    <property type="term" value="F:endonuclease activity"/>
    <property type="evidence" value="ECO:0007669"/>
    <property type="project" value="UniProtKB-KW"/>
</dbReference>
<dbReference type="CDD" id="cd00085">
    <property type="entry name" value="HNHc"/>
    <property type="match status" value="1"/>
</dbReference>
<accession>A0ABU2XLM0</accession>
<feature type="domain" description="HNH nuclease" evidence="1">
    <location>
        <begin position="223"/>
        <end position="267"/>
    </location>
</feature>
<dbReference type="InterPro" id="IPR003615">
    <property type="entry name" value="HNH_nuc"/>
</dbReference>
<organism evidence="2 3">
    <name type="scientific">Streptomyces lonegramiae</name>
    <dbReference type="NCBI Taxonomy" id="3075524"/>
    <lineage>
        <taxon>Bacteria</taxon>
        <taxon>Bacillati</taxon>
        <taxon>Actinomycetota</taxon>
        <taxon>Actinomycetes</taxon>
        <taxon>Kitasatosporales</taxon>
        <taxon>Streptomycetaceae</taxon>
        <taxon>Streptomyces</taxon>
    </lineage>
</organism>
<evidence type="ECO:0000313" key="3">
    <source>
        <dbReference type="Proteomes" id="UP001180754"/>
    </source>
</evidence>
<keyword evidence="2" id="KW-0540">Nuclease</keyword>
<keyword evidence="2" id="KW-0255">Endonuclease</keyword>
<gene>
    <name evidence="2" type="ORF">RND15_29510</name>
</gene>
<dbReference type="RefSeq" id="WP_311727306.1">
    <property type="nucleotide sequence ID" value="NZ_JAVRFD010000016.1"/>
</dbReference>
<dbReference type="Proteomes" id="UP001180754">
    <property type="component" value="Unassembled WGS sequence"/>
</dbReference>
<protein>
    <submittedName>
        <fullName evidence="2">HNH endonuclease</fullName>
    </submittedName>
</protein>
<dbReference type="SMART" id="SM00507">
    <property type="entry name" value="HNHc"/>
    <property type="match status" value="1"/>
</dbReference>
<evidence type="ECO:0000259" key="1">
    <source>
        <dbReference type="SMART" id="SM00507"/>
    </source>
</evidence>
<name>A0ABU2XLM0_9ACTN</name>
<dbReference type="EMBL" id="JAVRFD010000016">
    <property type="protein sequence ID" value="MDT0546814.1"/>
    <property type="molecule type" value="Genomic_DNA"/>
</dbReference>
<evidence type="ECO:0000313" key="2">
    <source>
        <dbReference type="EMBL" id="MDT0546814.1"/>
    </source>
</evidence>
<comment type="caution">
    <text evidence="2">The sequence shown here is derived from an EMBL/GenBank/DDBJ whole genome shotgun (WGS) entry which is preliminary data.</text>
</comment>